<organism evidence="1 3">
    <name type="scientific">Cucumis melo var. makuwa</name>
    <name type="common">Oriental melon</name>
    <dbReference type="NCBI Taxonomy" id="1194695"/>
    <lineage>
        <taxon>Eukaryota</taxon>
        <taxon>Viridiplantae</taxon>
        <taxon>Streptophyta</taxon>
        <taxon>Embryophyta</taxon>
        <taxon>Tracheophyta</taxon>
        <taxon>Spermatophyta</taxon>
        <taxon>Magnoliopsida</taxon>
        <taxon>eudicotyledons</taxon>
        <taxon>Gunneridae</taxon>
        <taxon>Pentapetalae</taxon>
        <taxon>rosids</taxon>
        <taxon>fabids</taxon>
        <taxon>Cucurbitales</taxon>
        <taxon>Cucurbitaceae</taxon>
        <taxon>Benincaseae</taxon>
        <taxon>Cucumis</taxon>
    </lineage>
</organism>
<reference evidence="3 4" key="1">
    <citation type="submission" date="2019-08" db="EMBL/GenBank/DDBJ databases">
        <title>Draft genome sequences of two oriental melons (Cucumis melo L. var makuwa).</title>
        <authorList>
            <person name="Kwon S.-Y."/>
        </authorList>
    </citation>
    <scope>NUCLEOTIDE SEQUENCE [LARGE SCALE GENOMIC DNA]</scope>
    <source>
        <strain evidence="4">cv. Chang Bougi</strain>
        <strain evidence="3">cv. SW 3</strain>
        <tissue evidence="1">Leaf</tissue>
    </source>
</reference>
<evidence type="ECO:0000313" key="4">
    <source>
        <dbReference type="Proteomes" id="UP000321947"/>
    </source>
</evidence>
<comment type="caution">
    <text evidence="1">The sequence shown here is derived from an EMBL/GenBank/DDBJ whole genome shotgun (WGS) entry which is preliminary data.</text>
</comment>
<sequence length="75" mass="8302">MNVRLNIQLVDVTPRPTVTLCIHVEASLQDTGVLPMPKNVGENEKYVRKGYPDVHHGVGKNVERKASGEAFSTPY</sequence>
<dbReference type="AlphaFoldDB" id="A0A5A7SZ52"/>
<evidence type="ECO:0000313" key="2">
    <source>
        <dbReference type="EMBL" id="TYK19058.1"/>
    </source>
</evidence>
<protein>
    <submittedName>
        <fullName evidence="1">Uncharacterized protein</fullName>
    </submittedName>
</protein>
<accession>A0A5A7SZ52</accession>
<dbReference type="EMBL" id="SSTD01007155">
    <property type="protein sequence ID" value="TYK19058.1"/>
    <property type="molecule type" value="Genomic_DNA"/>
</dbReference>
<proteinExistence type="predicted"/>
<evidence type="ECO:0000313" key="1">
    <source>
        <dbReference type="EMBL" id="KAA0035903.1"/>
    </source>
</evidence>
<dbReference type="Proteomes" id="UP000321947">
    <property type="component" value="Unassembled WGS sequence"/>
</dbReference>
<name>A0A5A7SZ52_CUCMM</name>
<gene>
    <name evidence="2" type="ORF">E5676_scaffold529G00150</name>
    <name evidence="1" type="ORF">E6C27_scaffold56G00700</name>
</gene>
<evidence type="ECO:0000313" key="3">
    <source>
        <dbReference type="Proteomes" id="UP000321393"/>
    </source>
</evidence>
<dbReference type="Proteomes" id="UP000321393">
    <property type="component" value="Unassembled WGS sequence"/>
</dbReference>
<dbReference type="EMBL" id="SSTE01019881">
    <property type="protein sequence ID" value="KAA0035903.1"/>
    <property type="molecule type" value="Genomic_DNA"/>
</dbReference>